<dbReference type="GO" id="GO:0008270">
    <property type="term" value="F:zinc ion binding"/>
    <property type="evidence" value="ECO:0007669"/>
    <property type="project" value="InterPro"/>
</dbReference>
<keyword evidence="11" id="KW-1185">Reference proteome</keyword>
<keyword evidence="2" id="KW-0479">Metal-binding</keyword>
<keyword evidence="6" id="KW-0804">Transcription</keyword>
<keyword evidence="5" id="KW-0238">DNA-binding</keyword>
<dbReference type="InterPro" id="IPR036864">
    <property type="entry name" value="Zn2-C6_fun-type_DNA-bd_sf"/>
</dbReference>
<dbReference type="GO" id="GO:0043565">
    <property type="term" value="F:sequence-specific DNA binding"/>
    <property type="evidence" value="ECO:0007669"/>
    <property type="project" value="TreeGrafter"/>
</dbReference>
<evidence type="ECO:0000256" key="4">
    <source>
        <dbReference type="ARBA" id="ARBA00023015"/>
    </source>
</evidence>
<keyword evidence="7" id="KW-0539">Nucleus</keyword>
<dbReference type="Pfam" id="PF00172">
    <property type="entry name" value="Zn_clus"/>
    <property type="match status" value="1"/>
</dbReference>
<gene>
    <name evidence="10" type="ORF">VE01_06980</name>
</gene>
<evidence type="ECO:0000313" key="10">
    <source>
        <dbReference type="EMBL" id="OBT94108.1"/>
    </source>
</evidence>
<dbReference type="PANTHER" id="PTHR47782">
    <property type="entry name" value="ZN(II)2CYS6 TRANSCRIPTION FACTOR (EUROFUNG)-RELATED"/>
    <property type="match status" value="1"/>
</dbReference>
<evidence type="ECO:0000256" key="2">
    <source>
        <dbReference type="ARBA" id="ARBA00022723"/>
    </source>
</evidence>
<sequence length="647" mass="71854">MQQNSRKKRTSEGAPRSRVPGSRIQVACINCKERKLKCDAQVPACANCDKHGLTCLVEDPSTKRHQPRNYTDTLEDRVALLEGLLQQMQQGASMRAQITSEDDSRPTGFKSKEEDNAVSDLASKVGMLNLHYAAGAEPQYLGSSSTFAFSRIINSSLREGASGNPPTTFGLSEGPMDLLSPCPLPSYEAGIALSNAYFQNIHPQYPFLHEPTFRHWEMKLIGEPEATDAFSFDPISLFFVNMVYAISALLLPNSGSLPQQLYASAQIYISHVMSLDNLESIQAILCCAMYSLRSPAGPSIWKLSGLALRQCIELGYHRNSKKFSSTSDPLRLELRKRVFWCAYGIDCAAATSLGRPLGVPLQEVDAEFPTDINDVDITSAGICGIPRRSSSDPPTTMSVAIHVIRLRCLWARIHTYLYSDTTRTSPTDPSDTCTEKLRAELEDWLASAPPIPPRVGDALSIFASRDWFDNNYNYSILLLYRSQLMDSKGAADNVFMECLHAAENICHGFRRQYIGRSVNYTWGALHCLFMAGLTYLHCLWTSPAVREAVRHDNLSSTCSDCTIVLVVMAERWKGAAPYRDIFEALASRTRTMMVDKNNEWWVEPASLAPSDGLDQGDLVQWMADINDISMSDGIDRLLTGLVGDYTQ</sequence>
<reference evidence="11" key="2">
    <citation type="journal article" date="2018" name="Nat. Commun.">
        <title>Extreme sensitivity to ultraviolet light in the fungal pathogen causing white-nose syndrome of bats.</title>
        <authorList>
            <person name="Palmer J.M."/>
            <person name="Drees K.P."/>
            <person name="Foster J.T."/>
            <person name="Lindner D.L."/>
        </authorList>
    </citation>
    <scope>NUCLEOTIDE SEQUENCE [LARGE SCALE GENOMIC DNA]</scope>
    <source>
        <strain evidence="11">UAMH 10579</strain>
    </source>
</reference>
<dbReference type="SMART" id="SM00906">
    <property type="entry name" value="Fungal_trans"/>
    <property type="match status" value="1"/>
</dbReference>
<dbReference type="OrthoDB" id="2399539at2759"/>
<comment type="subcellular location">
    <subcellularLocation>
        <location evidence="1">Nucleus</location>
    </subcellularLocation>
</comment>
<evidence type="ECO:0000256" key="6">
    <source>
        <dbReference type="ARBA" id="ARBA00023163"/>
    </source>
</evidence>
<evidence type="ECO:0000256" key="3">
    <source>
        <dbReference type="ARBA" id="ARBA00022833"/>
    </source>
</evidence>
<dbReference type="SMART" id="SM00066">
    <property type="entry name" value="GAL4"/>
    <property type="match status" value="1"/>
</dbReference>
<dbReference type="GeneID" id="28840366"/>
<dbReference type="InterPro" id="IPR007219">
    <property type="entry name" value="XnlR_reg_dom"/>
</dbReference>
<organism evidence="10 11">
    <name type="scientific">Pseudogymnoascus verrucosus</name>
    <dbReference type="NCBI Taxonomy" id="342668"/>
    <lineage>
        <taxon>Eukaryota</taxon>
        <taxon>Fungi</taxon>
        <taxon>Dikarya</taxon>
        <taxon>Ascomycota</taxon>
        <taxon>Pezizomycotina</taxon>
        <taxon>Leotiomycetes</taxon>
        <taxon>Thelebolales</taxon>
        <taxon>Thelebolaceae</taxon>
        <taxon>Pseudogymnoascus</taxon>
    </lineage>
</organism>
<dbReference type="Gene3D" id="4.10.240.10">
    <property type="entry name" value="Zn(2)-C6 fungal-type DNA-binding domain"/>
    <property type="match status" value="1"/>
</dbReference>
<dbReference type="CDD" id="cd00067">
    <property type="entry name" value="GAL4"/>
    <property type="match status" value="1"/>
</dbReference>
<dbReference type="SUPFAM" id="SSF57701">
    <property type="entry name" value="Zn2/Cys6 DNA-binding domain"/>
    <property type="match status" value="1"/>
</dbReference>
<dbReference type="Proteomes" id="UP000091956">
    <property type="component" value="Unassembled WGS sequence"/>
</dbReference>
<dbReference type="EMBL" id="KV460246">
    <property type="protein sequence ID" value="OBT94108.1"/>
    <property type="molecule type" value="Genomic_DNA"/>
</dbReference>
<dbReference type="PROSITE" id="PS50048">
    <property type="entry name" value="ZN2_CY6_FUNGAL_2"/>
    <property type="match status" value="1"/>
</dbReference>
<feature type="domain" description="Zn(2)-C6 fungal-type" evidence="9">
    <location>
        <begin position="27"/>
        <end position="57"/>
    </location>
</feature>
<dbReference type="CDD" id="cd12148">
    <property type="entry name" value="fungal_TF_MHR"/>
    <property type="match status" value="1"/>
</dbReference>
<evidence type="ECO:0000256" key="1">
    <source>
        <dbReference type="ARBA" id="ARBA00004123"/>
    </source>
</evidence>
<evidence type="ECO:0000256" key="7">
    <source>
        <dbReference type="ARBA" id="ARBA00023242"/>
    </source>
</evidence>
<dbReference type="RefSeq" id="XP_018127841.1">
    <property type="nucleotide sequence ID" value="XM_018276417.2"/>
</dbReference>
<feature type="compositionally biased region" description="Basic and acidic residues" evidence="8">
    <location>
        <begin position="102"/>
        <end position="114"/>
    </location>
</feature>
<dbReference type="InterPro" id="IPR052202">
    <property type="entry name" value="Yeast_MetPath_Reg"/>
</dbReference>
<evidence type="ECO:0000256" key="5">
    <source>
        <dbReference type="ARBA" id="ARBA00023125"/>
    </source>
</evidence>
<dbReference type="AlphaFoldDB" id="A0A1B8GE49"/>
<dbReference type="GO" id="GO:0000981">
    <property type="term" value="F:DNA-binding transcription factor activity, RNA polymerase II-specific"/>
    <property type="evidence" value="ECO:0007669"/>
    <property type="project" value="InterPro"/>
</dbReference>
<dbReference type="PROSITE" id="PS00463">
    <property type="entry name" value="ZN2_CY6_FUNGAL_1"/>
    <property type="match status" value="1"/>
</dbReference>
<feature type="region of interest" description="Disordered" evidence="8">
    <location>
        <begin position="95"/>
        <end position="114"/>
    </location>
</feature>
<keyword evidence="3" id="KW-0862">Zinc</keyword>
<evidence type="ECO:0000313" key="11">
    <source>
        <dbReference type="Proteomes" id="UP000091956"/>
    </source>
</evidence>
<keyword evidence="4" id="KW-0805">Transcription regulation</keyword>
<dbReference type="GO" id="GO:0005634">
    <property type="term" value="C:nucleus"/>
    <property type="evidence" value="ECO:0007669"/>
    <property type="project" value="UniProtKB-SubCell"/>
</dbReference>
<proteinExistence type="predicted"/>
<evidence type="ECO:0000259" key="9">
    <source>
        <dbReference type="PROSITE" id="PS50048"/>
    </source>
</evidence>
<protein>
    <recommendedName>
        <fullName evidence="9">Zn(2)-C6 fungal-type domain-containing protein</fullName>
    </recommendedName>
</protein>
<dbReference type="GO" id="GO:0006351">
    <property type="term" value="P:DNA-templated transcription"/>
    <property type="evidence" value="ECO:0007669"/>
    <property type="project" value="InterPro"/>
</dbReference>
<dbReference type="Pfam" id="PF04082">
    <property type="entry name" value="Fungal_trans"/>
    <property type="match status" value="1"/>
</dbReference>
<reference evidence="10 11" key="1">
    <citation type="submission" date="2016-03" db="EMBL/GenBank/DDBJ databases">
        <title>Comparative genomics of Pseudogymnoascus destructans, the fungus causing white-nose syndrome of bats.</title>
        <authorList>
            <person name="Palmer J.M."/>
            <person name="Drees K.P."/>
            <person name="Foster J.T."/>
            <person name="Lindner D.L."/>
        </authorList>
    </citation>
    <scope>NUCLEOTIDE SEQUENCE [LARGE SCALE GENOMIC DNA]</scope>
    <source>
        <strain evidence="10 11">UAMH 10579</strain>
    </source>
</reference>
<evidence type="ECO:0000256" key="8">
    <source>
        <dbReference type="SAM" id="MobiDB-lite"/>
    </source>
</evidence>
<dbReference type="GO" id="GO:0045944">
    <property type="term" value="P:positive regulation of transcription by RNA polymerase II"/>
    <property type="evidence" value="ECO:0007669"/>
    <property type="project" value="TreeGrafter"/>
</dbReference>
<dbReference type="PANTHER" id="PTHR47782:SF12">
    <property type="entry name" value="ZN(II)2CYS6 TRANSCRIPTION FACTOR (EUROFUNG)"/>
    <property type="match status" value="1"/>
</dbReference>
<dbReference type="InterPro" id="IPR001138">
    <property type="entry name" value="Zn2Cys6_DnaBD"/>
</dbReference>
<accession>A0A1B8GE49</accession>
<name>A0A1B8GE49_9PEZI</name>